<evidence type="ECO:0000313" key="1">
    <source>
        <dbReference type="EMBL" id="MEM5405857.1"/>
    </source>
</evidence>
<keyword evidence="2" id="KW-1185">Reference proteome</keyword>
<protein>
    <submittedName>
        <fullName evidence="1">YopT-type cysteine protease domain-containing protein</fullName>
    </submittedName>
</protein>
<accession>A0ACC6RW69</accession>
<proteinExistence type="predicted"/>
<sequence>MPMDSMAQGAANHGGENIFMEKQSTIRHLLARGTVTDQIEEGICLALVLTWLANASPATRVINGTAAVVNAIFNQGSLVQTWKADYSTVSTAGQQKLATSQFWFLYQARPFAAGKNIDQDILTSQHAAGNVARFILCLQTSDHQYAHALGIRKMANNRDVYFYDPNYGAVLLPTIATFHTFLADFIQSLYTACDEWYITGFLN</sequence>
<organism evidence="1 2">
    <name type="scientific">Paraburkholderia unamae</name>
    <dbReference type="NCBI Taxonomy" id="219649"/>
    <lineage>
        <taxon>Bacteria</taxon>
        <taxon>Pseudomonadati</taxon>
        <taxon>Pseudomonadota</taxon>
        <taxon>Betaproteobacteria</taxon>
        <taxon>Burkholderiales</taxon>
        <taxon>Burkholderiaceae</taxon>
        <taxon>Paraburkholderia</taxon>
    </lineage>
</organism>
<dbReference type="Proteomes" id="UP001392318">
    <property type="component" value="Unassembled WGS sequence"/>
</dbReference>
<evidence type="ECO:0000313" key="2">
    <source>
        <dbReference type="Proteomes" id="UP001392318"/>
    </source>
</evidence>
<comment type="caution">
    <text evidence="1">The sequence shown here is derived from an EMBL/GenBank/DDBJ whole genome shotgun (WGS) entry which is preliminary data.</text>
</comment>
<keyword evidence="1" id="KW-0645">Protease</keyword>
<keyword evidence="1" id="KW-0378">Hydrolase</keyword>
<dbReference type="EMBL" id="JAYMRU010000050">
    <property type="protein sequence ID" value="MEM5405857.1"/>
    <property type="molecule type" value="Genomic_DNA"/>
</dbReference>
<name>A0ACC6RW69_9BURK</name>
<reference evidence="1" key="1">
    <citation type="submission" date="2024-01" db="EMBL/GenBank/DDBJ databases">
        <title>The diversity of rhizobia nodulating Mimosa spp. in eleven states of Brazil covering several biomes is determined by host plant, location, and edaphic factors.</title>
        <authorList>
            <person name="Rouws L."/>
            <person name="Barauna A."/>
            <person name="Beukes C."/>
            <person name="De Faria S.M."/>
            <person name="Gross E."/>
            <person name="Dos Reis Junior F.B."/>
            <person name="Simon M."/>
            <person name="Maluk M."/>
            <person name="Odee D.W."/>
            <person name="Kenicer G."/>
            <person name="Young J.P.W."/>
            <person name="Reis V.M."/>
            <person name="Zilli J."/>
            <person name="James E.K."/>
        </authorList>
    </citation>
    <scope>NUCLEOTIDE SEQUENCE</scope>
    <source>
        <strain evidence="1">JPY452</strain>
    </source>
</reference>
<gene>
    <name evidence="1" type="ORF">VSR83_38695</name>
</gene>